<sequence length="134" mass="15790">MLDIFLEEGKQPIELSIENLANKFGVVDFDDKYLVETVHCMISLLNPDENITGKPKIGCRRFIEKKVIPKMDFYQDIDMHRRRNPNYGSMKTVYNKPTNTLKRKLVKKGEDHRTDGDFFYSEYYGHECVALYTK</sequence>
<dbReference type="AlphaFoldDB" id="X1U2X2"/>
<feature type="non-terminal residue" evidence="1">
    <location>
        <position position="134"/>
    </location>
</feature>
<organism evidence="1">
    <name type="scientific">marine sediment metagenome</name>
    <dbReference type="NCBI Taxonomy" id="412755"/>
    <lineage>
        <taxon>unclassified sequences</taxon>
        <taxon>metagenomes</taxon>
        <taxon>ecological metagenomes</taxon>
    </lineage>
</organism>
<accession>X1U2X2</accession>
<proteinExistence type="predicted"/>
<evidence type="ECO:0000313" key="1">
    <source>
        <dbReference type="EMBL" id="GAI94165.1"/>
    </source>
</evidence>
<reference evidence="1" key="1">
    <citation type="journal article" date="2014" name="Front. Microbiol.">
        <title>High frequency of phylogenetically diverse reductive dehalogenase-homologous genes in deep subseafloor sedimentary metagenomes.</title>
        <authorList>
            <person name="Kawai M."/>
            <person name="Futagami T."/>
            <person name="Toyoda A."/>
            <person name="Takaki Y."/>
            <person name="Nishi S."/>
            <person name="Hori S."/>
            <person name="Arai W."/>
            <person name="Tsubouchi T."/>
            <person name="Morono Y."/>
            <person name="Uchiyama I."/>
            <person name="Ito T."/>
            <person name="Fujiyama A."/>
            <person name="Inagaki F."/>
            <person name="Takami H."/>
        </authorList>
    </citation>
    <scope>NUCLEOTIDE SEQUENCE</scope>
    <source>
        <strain evidence="1">Expedition CK06-06</strain>
    </source>
</reference>
<protein>
    <submittedName>
        <fullName evidence="1">Uncharacterized protein</fullName>
    </submittedName>
</protein>
<comment type="caution">
    <text evidence="1">The sequence shown here is derived from an EMBL/GenBank/DDBJ whole genome shotgun (WGS) entry which is preliminary data.</text>
</comment>
<gene>
    <name evidence="1" type="ORF">S12H4_34853</name>
</gene>
<name>X1U2X2_9ZZZZ</name>
<dbReference type="EMBL" id="BARW01020657">
    <property type="protein sequence ID" value="GAI94165.1"/>
    <property type="molecule type" value="Genomic_DNA"/>
</dbReference>